<proteinExistence type="predicted"/>
<keyword evidence="1" id="KW-0106">Calcium</keyword>
<comment type="caution">
    <text evidence="3">The sequence shown here is derived from an EMBL/GenBank/DDBJ whole genome shotgun (WGS) entry which is preliminary data.</text>
</comment>
<gene>
    <name evidence="3" type="ORF">CDL12_26516</name>
</gene>
<name>A0A2G9G6P4_9LAMI</name>
<dbReference type="AlphaFoldDB" id="A0A2G9G6P4"/>
<dbReference type="SUPFAM" id="SSF47473">
    <property type="entry name" value="EF-hand"/>
    <property type="match status" value="1"/>
</dbReference>
<evidence type="ECO:0000313" key="4">
    <source>
        <dbReference type="Proteomes" id="UP000231279"/>
    </source>
</evidence>
<sequence>MESLREIVTAYYERSNDNEKETAEEFFRKLDLNSDGKVSLTELKKSVGARLSNELIFRQLDESGDGTLDFYKVLAVYYMVKLLVCSGCCELLDGPYFTCLLCLGKGNDTFDLCCSLSLRKCFS</sequence>
<dbReference type="Pfam" id="PF13202">
    <property type="entry name" value="EF-hand_5"/>
    <property type="match status" value="1"/>
</dbReference>
<dbReference type="Gene3D" id="1.10.238.10">
    <property type="entry name" value="EF-hand"/>
    <property type="match status" value="1"/>
</dbReference>
<evidence type="ECO:0000313" key="3">
    <source>
        <dbReference type="EMBL" id="PIN00979.1"/>
    </source>
</evidence>
<evidence type="ECO:0000256" key="1">
    <source>
        <dbReference type="ARBA" id="ARBA00022837"/>
    </source>
</evidence>
<dbReference type="EMBL" id="NKXS01006642">
    <property type="protein sequence ID" value="PIN00979.1"/>
    <property type="molecule type" value="Genomic_DNA"/>
</dbReference>
<dbReference type="GO" id="GO:0005509">
    <property type="term" value="F:calcium ion binding"/>
    <property type="evidence" value="ECO:0007669"/>
    <property type="project" value="InterPro"/>
</dbReference>
<evidence type="ECO:0000259" key="2">
    <source>
        <dbReference type="PROSITE" id="PS50222"/>
    </source>
</evidence>
<keyword evidence="4" id="KW-1185">Reference proteome</keyword>
<organism evidence="3 4">
    <name type="scientific">Handroanthus impetiginosus</name>
    <dbReference type="NCBI Taxonomy" id="429701"/>
    <lineage>
        <taxon>Eukaryota</taxon>
        <taxon>Viridiplantae</taxon>
        <taxon>Streptophyta</taxon>
        <taxon>Embryophyta</taxon>
        <taxon>Tracheophyta</taxon>
        <taxon>Spermatophyta</taxon>
        <taxon>Magnoliopsida</taxon>
        <taxon>eudicotyledons</taxon>
        <taxon>Gunneridae</taxon>
        <taxon>Pentapetalae</taxon>
        <taxon>asterids</taxon>
        <taxon>lamiids</taxon>
        <taxon>Lamiales</taxon>
        <taxon>Bignoniaceae</taxon>
        <taxon>Crescentiina</taxon>
        <taxon>Tabebuia alliance</taxon>
        <taxon>Handroanthus</taxon>
    </lineage>
</organism>
<reference evidence="4" key="1">
    <citation type="journal article" date="2018" name="Gigascience">
        <title>Genome assembly of the Pink Ipe (Handroanthus impetiginosus, Bignoniaceae), a highly valued, ecologically keystone Neotropical timber forest tree.</title>
        <authorList>
            <person name="Silva-Junior O.B."/>
            <person name="Grattapaglia D."/>
            <person name="Novaes E."/>
            <person name="Collevatti R.G."/>
        </authorList>
    </citation>
    <scope>NUCLEOTIDE SEQUENCE [LARGE SCALE GENOMIC DNA]</scope>
    <source>
        <strain evidence="4">cv. UFG-1</strain>
    </source>
</reference>
<dbReference type="InterPro" id="IPR018247">
    <property type="entry name" value="EF_Hand_1_Ca_BS"/>
</dbReference>
<protein>
    <recommendedName>
        <fullName evidence="2">EF-hand domain-containing protein</fullName>
    </recommendedName>
</protein>
<dbReference type="PROSITE" id="PS50222">
    <property type="entry name" value="EF_HAND_2"/>
    <property type="match status" value="1"/>
</dbReference>
<dbReference type="CDD" id="cd00051">
    <property type="entry name" value="EFh"/>
    <property type="match status" value="1"/>
</dbReference>
<dbReference type="PROSITE" id="PS00018">
    <property type="entry name" value="EF_HAND_1"/>
    <property type="match status" value="1"/>
</dbReference>
<dbReference type="InterPro" id="IPR011992">
    <property type="entry name" value="EF-hand-dom_pair"/>
</dbReference>
<accession>A0A2G9G6P4</accession>
<dbReference type="STRING" id="429701.A0A2G9G6P4"/>
<feature type="domain" description="EF-hand" evidence="2">
    <location>
        <begin position="18"/>
        <end position="53"/>
    </location>
</feature>
<dbReference type="InterPro" id="IPR002048">
    <property type="entry name" value="EF_hand_dom"/>
</dbReference>
<dbReference type="OrthoDB" id="912526at2759"/>
<dbReference type="Proteomes" id="UP000231279">
    <property type="component" value="Unassembled WGS sequence"/>
</dbReference>